<accession>A0ABX7LI45</accession>
<evidence type="ECO:0000313" key="2">
    <source>
        <dbReference type="Proteomes" id="UP000663452"/>
    </source>
</evidence>
<evidence type="ECO:0000313" key="1">
    <source>
        <dbReference type="EMBL" id="QSF46165.1"/>
    </source>
</evidence>
<proteinExistence type="predicted"/>
<dbReference type="Proteomes" id="UP000663452">
    <property type="component" value="Chromosome"/>
</dbReference>
<dbReference type="RefSeq" id="WP_206103660.1">
    <property type="nucleotide sequence ID" value="NZ_CP070969.1"/>
</dbReference>
<gene>
    <name evidence="1" type="ORF">JRJ22_06025</name>
</gene>
<reference evidence="1 2" key="1">
    <citation type="submission" date="2021-02" db="EMBL/GenBank/DDBJ databases">
        <title>Paenibacillus tianjinensis sp. nov.</title>
        <authorList>
            <person name="Liu H."/>
        </authorList>
    </citation>
    <scope>NUCLEOTIDE SEQUENCE [LARGE SCALE GENOMIC DNA]</scope>
    <source>
        <strain evidence="1 2">TB2019</strain>
    </source>
</reference>
<dbReference type="EMBL" id="CP070969">
    <property type="protein sequence ID" value="QSF46165.1"/>
    <property type="molecule type" value="Genomic_DNA"/>
</dbReference>
<sequence length="177" mass="19959">MNRLNTGRGLKRKAVAAALVALVILAFLLKNQVAAMVTESTDLTSLTVTGIRLGQNIAELDLSRTPKDPSFTDKKAGDTEYVYYKDFSIAYNRSGEIIILRTMSPEGVVSAGELTLHTLEEAAGILGKHYTVRMYDYDQGLRARVYYDKKSRIKSSFVYPHKYRKEGIIIWAILERY</sequence>
<protein>
    <submittedName>
        <fullName evidence="1">Peptidase M56</fullName>
    </submittedName>
</protein>
<name>A0ABX7LI45_9BACL</name>
<keyword evidence="2" id="KW-1185">Reference proteome</keyword>
<organism evidence="1 2">
    <name type="scientific">Paenibacillus tianjinensis</name>
    <dbReference type="NCBI Taxonomy" id="2810347"/>
    <lineage>
        <taxon>Bacteria</taxon>
        <taxon>Bacillati</taxon>
        <taxon>Bacillota</taxon>
        <taxon>Bacilli</taxon>
        <taxon>Bacillales</taxon>
        <taxon>Paenibacillaceae</taxon>
        <taxon>Paenibacillus</taxon>
    </lineage>
</organism>